<evidence type="ECO:0000256" key="1">
    <source>
        <dbReference type="SAM" id="MobiDB-lite"/>
    </source>
</evidence>
<reference evidence="2 3" key="1">
    <citation type="submission" date="2015-09" db="EMBL/GenBank/DDBJ databases">
        <title>Trachymyrmex zeteki WGS genome.</title>
        <authorList>
            <person name="Nygaard S."/>
            <person name="Hu H."/>
            <person name="Boomsma J."/>
            <person name="Zhang G."/>
        </authorList>
    </citation>
    <scope>NUCLEOTIDE SEQUENCE [LARGE SCALE GENOMIC DNA]</scope>
    <source>
        <strain evidence="2">Tzet28-1</strain>
        <tissue evidence="2">Whole body</tissue>
    </source>
</reference>
<feature type="compositionally biased region" description="Polar residues" evidence="1">
    <location>
        <begin position="20"/>
        <end position="31"/>
    </location>
</feature>
<organism evidence="2 3">
    <name type="scientific">Mycetomoellerius zeteki</name>
    <dbReference type="NCBI Taxonomy" id="64791"/>
    <lineage>
        <taxon>Eukaryota</taxon>
        <taxon>Metazoa</taxon>
        <taxon>Ecdysozoa</taxon>
        <taxon>Arthropoda</taxon>
        <taxon>Hexapoda</taxon>
        <taxon>Insecta</taxon>
        <taxon>Pterygota</taxon>
        <taxon>Neoptera</taxon>
        <taxon>Endopterygota</taxon>
        <taxon>Hymenoptera</taxon>
        <taxon>Apocrita</taxon>
        <taxon>Aculeata</taxon>
        <taxon>Formicoidea</taxon>
        <taxon>Formicidae</taxon>
        <taxon>Myrmicinae</taxon>
        <taxon>Mycetomoellerius</taxon>
    </lineage>
</organism>
<gene>
    <name evidence="2" type="ORF">ALC60_12449</name>
</gene>
<proteinExistence type="predicted"/>
<name>A0A151WL42_9HYME</name>
<accession>A0A151WL42</accession>
<evidence type="ECO:0000313" key="2">
    <source>
        <dbReference type="EMBL" id="KYQ48501.1"/>
    </source>
</evidence>
<protein>
    <submittedName>
        <fullName evidence="2">Uncharacterized protein</fullName>
    </submittedName>
</protein>
<evidence type="ECO:0000313" key="3">
    <source>
        <dbReference type="Proteomes" id="UP000075809"/>
    </source>
</evidence>
<sequence>MKITRIEVPSRVKEMLGDSLDSSLRNPSSRNDYSEDRTGIGTNLSDKIPFGLANGPQMAFIDHIMSKLFSFYKRDIEKVIDYTYIY</sequence>
<dbReference type="AlphaFoldDB" id="A0A151WL42"/>
<feature type="region of interest" description="Disordered" evidence="1">
    <location>
        <begin position="18"/>
        <end position="40"/>
    </location>
</feature>
<dbReference type="Proteomes" id="UP000075809">
    <property type="component" value="Unassembled WGS sequence"/>
</dbReference>
<dbReference type="EMBL" id="KQ982993">
    <property type="protein sequence ID" value="KYQ48501.1"/>
    <property type="molecule type" value="Genomic_DNA"/>
</dbReference>
<keyword evidence="3" id="KW-1185">Reference proteome</keyword>